<organism evidence="2 3">
    <name type="scientific">Suillus placidus</name>
    <dbReference type="NCBI Taxonomy" id="48579"/>
    <lineage>
        <taxon>Eukaryota</taxon>
        <taxon>Fungi</taxon>
        <taxon>Dikarya</taxon>
        <taxon>Basidiomycota</taxon>
        <taxon>Agaricomycotina</taxon>
        <taxon>Agaricomycetes</taxon>
        <taxon>Agaricomycetidae</taxon>
        <taxon>Boletales</taxon>
        <taxon>Suillineae</taxon>
        <taxon>Suillaceae</taxon>
        <taxon>Suillus</taxon>
    </lineage>
</organism>
<keyword evidence="3" id="KW-1185">Reference proteome</keyword>
<accession>A0A9P6ZKZ8</accession>
<name>A0A9P6ZKZ8_9AGAM</name>
<sequence>TVFADIFSVLVVTYSDTEPRGTLRCTFCISPTSKISGCRGSPDKRYQRLIQTRLNHSLLRSLTPSSKTHNSHNLSLECTTFFLGYNAEPDIVDLLVKLEIVDRIANPVDANAFGHVRVHGFRLVCCLYVRILVSQISFVNVMHLPLADDVAFLLMIHYIIYLQFSKIPETLGVAIRL</sequence>
<evidence type="ECO:0000313" key="3">
    <source>
        <dbReference type="Proteomes" id="UP000714275"/>
    </source>
</evidence>
<feature type="non-terminal residue" evidence="2">
    <location>
        <position position="177"/>
    </location>
</feature>
<evidence type="ECO:0000313" key="2">
    <source>
        <dbReference type="EMBL" id="KAG1770799.1"/>
    </source>
</evidence>
<dbReference type="Proteomes" id="UP000714275">
    <property type="component" value="Unassembled WGS sequence"/>
</dbReference>
<dbReference type="AlphaFoldDB" id="A0A9P6ZKZ8"/>
<reference evidence="2" key="1">
    <citation type="journal article" date="2020" name="New Phytol.">
        <title>Comparative genomics reveals dynamic genome evolution in host specialist ectomycorrhizal fungi.</title>
        <authorList>
            <person name="Lofgren L.A."/>
            <person name="Nguyen N.H."/>
            <person name="Vilgalys R."/>
            <person name="Ruytinx J."/>
            <person name="Liao H.L."/>
            <person name="Branco S."/>
            <person name="Kuo A."/>
            <person name="LaButti K."/>
            <person name="Lipzen A."/>
            <person name="Andreopoulos W."/>
            <person name="Pangilinan J."/>
            <person name="Riley R."/>
            <person name="Hundley H."/>
            <person name="Na H."/>
            <person name="Barry K."/>
            <person name="Grigoriev I.V."/>
            <person name="Stajich J.E."/>
            <person name="Kennedy P.G."/>
        </authorList>
    </citation>
    <scope>NUCLEOTIDE SEQUENCE</scope>
    <source>
        <strain evidence="2">DOB743</strain>
    </source>
</reference>
<feature type="domain" description="RPN1 N-terminal" evidence="1">
    <location>
        <begin position="2"/>
        <end position="177"/>
    </location>
</feature>
<feature type="non-terminal residue" evidence="2">
    <location>
        <position position="1"/>
    </location>
</feature>
<gene>
    <name evidence="2" type="ORF">EV702DRAFT_924098</name>
</gene>
<dbReference type="EMBL" id="JABBWD010000063">
    <property type="protein sequence ID" value="KAG1770799.1"/>
    <property type="molecule type" value="Genomic_DNA"/>
</dbReference>
<evidence type="ECO:0000259" key="1">
    <source>
        <dbReference type="Pfam" id="PF17781"/>
    </source>
</evidence>
<dbReference type="OrthoDB" id="10252509at2759"/>
<protein>
    <recommendedName>
        <fullName evidence="1">RPN1 N-terminal domain-containing protein</fullName>
    </recommendedName>
</protein>
<comment type="caution">
    <text evidence="2">The sequence shown here is derived from an EMBL/GenBank/DDBJ whole genome shotgun (WGS) entry which is preliminary data.</text>
</comment>
<dbReference type="Pfam" id="PF17781">
    <property type="entry name" value="RPN1_RPN2_N"/>
    <property type="match status" value="1"/>
</dbReference>
<proteinExistence type="predicted"/>
<dbReference type="InterPro" id="IPR040892">
    <property type="entry name" value="RPN1_N"/>
</dbReference>